<dbReference type="InterPro" id="IPR036259">
    <property type="entry name" value="MFS_trans_sf"/>
</dbReference>
<feature type="transmembrane region" description="Helical" evidence="9">
    <location>
        <begin position="178"/>
        <end position="199"/>
    </location>
</feature>
<feature type="domain" description="Major facilitator superfamily (MFS) profile" evidence="10">
    <location>
        <begin position="1"/>
        <end position="447"/>
    </location>
</feature>
<dbReference type="Gene3D" id="1.20.1250.20">
    <property type="entry name" value="MFS general substrate transporter like domains"/>
    <property type="match status" value="1"/>
</dbReference>
<name>A0ABT6ZZQ6_9ACTN</name>
<gene>
    <name evidence="11" type="ORF">NMN56_021860</name>
</gene>
<feature type="transmembrane region" description="Helical" evidence="9">
    <location>
        <begin position="56"/>
        <end position="76"/>
    </location>
</feature>
<keyword evidence="4 9" id="KW-0812">Transmembrane</keyword>
<dbReference type="Gene3D" id="1.20.1720.10">
    <property type="entry name" value="Multidrug resistance protein D"/>
    <property type="match status" value="1"/>
</dbReference>
<dbReference type="SUPFAM" id="SSF103473">
    <property type="entry name" value="MFS general substrate transporter"/>
    <property type="match status" value="1"/>
</dbReference>
<evidence type="ECO:0000256" key="5">
    <source>
        <dbReference type="ARBA" id="ARBA00022989"/>
    </source>
</evidence>
<feature type="transmembrane region" description="Helical" evidence="9">
    <location>
        <begin position="419"/>
        <end position="443"/>
    </location>
</feature>
<feature type="transmembrane region" description="Helical" evidence="9">
    <location>
        <begin position="82"/>
        <end position="105"/>
    </location>
</feature>
<dbReference type="PROSITE" id="PS50850">
    <property type="entry name" value="MFS"/>
    <property type="match status" value="1"/>
</dbReference>
<protein>
    <submittedName>
        <fullName evidence="11">DHA2 family efflux MFS transporter permease subunit</fullName>
    </submittedName>
</protein>
<feature type="transmembrane region" description="Helical" evidence="9">
    <location>
        <begin position="144"/>
        <end position="166"/>
    </location>
</feature>
<organism evidence="11 12">
    <name type="scientific">Streptomyces iconiensis</name>
    <dbReference type="NCBI Taxonomy" id="1384038"/>
    <lineage>
        <taxon>Bacteria</taxon>
        <taxon>Bacillati</taxon>
        <taxon>Actinomycetota</taxon>
        <taxon>Actinomycetes</taxon>
        <taxon>Kitasatosporales</taxon>
        <taxon>Streptomycetaceae</taxon>
        <taxon>Streptomyces</taxon>
    </lineage>
</organism>
<reference evidence="11 12" key="1">
    <citation type="submission" date="2023-05" db="EMBL/GenBank/DDBJ databases">
        <title>Streptantibioticus silvisoli sp. nov., acidotolerant actinomycetes 1 from pine litter.</title>
        <authorList>
            <person name="Swiecimska M."/>
            <person name="Golinska P."/>
            <person name="Sangal V."/>
            <person name="Wachnowicz B."/>
            <person name="Goodfellow M."/>
        </authorList>
    </citation>
    <scope>NUCLEOTIDE SEQUENCE [LARGE SCALE GENOMIC DNA]</scope>
    <source>
        <strain evidence="11 12">DSM 42109</strain>
    </source>
</reference>
<accession>A0ABT6ZZQ6</accession>
<dbReference type="RefSeq" id="WP_280842729.1">
    <property type="nucleotide sequence ID" value="NZ_JANCPR020000021.1"/>
</dbReference>
<dbReference type="InterPro" id="IPR020846">
    <property type="entry name" value="MFS_dom"/>
</dbReference>
<keyword evidence="5 9" id="KW-1133">Transmembrane helix</keyword>
<evidence type="ECO:0000313" key="11">
    <source>
        <dbReference type="EMBL" id="MDJ1134560.1"/>
    </source>
</evidence>
<dbReference type="EMBL" id="JANCPR020000021">
    <property type="protein sequence ID" value="MDJ1134560.1"/>
    <property type="molecule type" value="Genomic_DNA"/>
</dbReference>
<feature type="transmembrane region" description="Helical" evidence="9">
    <location>
        <begin position="117"/>
        <end position="138"/>
    </location>
</feature>
<dbReference type="NCBIfam" id="TIGR00711">
    <property type="entry name" value="efflux_EmrB"/>
    <property type="match status" value="1"/>
</dbReference>
<evidence type="ECO:0000256" key="3">
    <source>
        <dbReference type="ARBA" id="ARBA00022475"/>
    </source>
</evidence>
<evidence type="ECO:0000256" key="8">
    <source>
        <dbReference type="SAM" id="MobiDB-lite"/>
    </source>
</evidence>
<sequence length="473" mass="48775">MIVIDQNIVNVALPAVQKGLGFSSENLVWVVNAYVIPFGGLLLLAGRLGDLVGRRIIFLTGITLFSLASLLCGFATNEAMLIVFRFVQGIGGAIASACVLGMVATMFTEGREQAQAIGAYSFASAGGGAVGPLLGGVLTDSLSWNWIFFINAPIGAVLVLTGLRTVKKDSGKGGLSKGTDFLGAFLVTAGLMLLVYTIVGAEKSGWGSALTLILGAVALALLAGFIYRQATIAQPLLPLRLFRSRSLTAANIVQFMMIAGMFGLLFFGTLYVQRVLNYSALEAGLGFVPIAVVIAAVSLGLSARVIMKFGRRPVLFLGLVLITLAFVMLSFARVDGVYAVDFLPATLVMGLGFGLAAPAMMGLGMAAVEPADAGIASGLFNTTQQIGGAIGLTVLSAFVTSRTNTLTAEGKGAKEAMLGGYHVAFWVAAALVFSALIIAALMLRGANGGAAPEQAQQDSAGGEDLGDKDLAVS</sequence>
<feature type="transmembrane region" description="Helical" evidence="9">
    <location>
        <begin position="379"/>
        <end position="399"/>
    </location>
</feature>
<keyword evidence="2" id="KW-0813">Transport</keyword>
<dbReference type="CDD" id="cd17321">
    <property type="entry name" value="MFS_MMR_MDR_like"/>
    <property type="match status" value="1"/>
</dbReference>
<feature type="transmembrane region" description="Helical" evidence="9">
    <location>
        <begin position="205"/>
        <end position="227"/>
    </location>
</feature>
<dbReference type="PANTHER" id="PTHR42718:SF46">
    <property type="entry name" value="BLR6921 PROTEIN"/>
    <property type="match status" value="1"/>
</dbReference>
<feature type="transmembrane region" description="Helical" evidence="9">
    <location>
        <begin position="314"/>
        <end position="334"/>
    </location>
</feature>
<dbReference type="InterPro" id="IPR004638">
    <property type="entry name" value="EmrB-like"/>
</dbReference>
<comment type="subcellular location">
    <subcellularLocation>
        <location evidence="1">Cell membrane</location>
        <topology evidence="1">Multi-pass membrane protein</topology>
    </subcellularLocation>
</comment>
<dbReference type="InterPro" id="IPR011701">
    <property type="entry name" value="MFS"/>
</dbReference>
<comment type="caution">
    <text evidence="11">The sequence shown here is derived from an EMBL/GenBank/DDBJ whole genome shotgun (WGS) entry which is preliminary data.</text>
</comment>
<evidence type="ECO:0000256" key="2">
    <source>
        <dbReference type="ARBA" id="ARBA00022448"/>
    </source>
</evidence>
<evidence type="ECO:0000256" key="9">
    <source>
        <dbReference type="SAM" id="Phobius"/>
    </source>
</evidence>
<dbReference type="PANTHER" id="PTHR42718">
    <property type="entry name" value="MAJOR FACILITATOR SUPERFAMILY MULTIDRUG TRANSPORTER MFSC"/>
    <property type="match status" value="1"/>
</dbReference>
<dbReference type="Proteomes" id="UP001214441">
    <property type="component" value="Unassembled WGS sequence"/>
</dbReference>
<keyword evidence="12" id="KW-1185">Reference proteome</keyword>
<keyword evidence="3" id="KW-1003">Cell membrane</keyword>
<evidence type="ECO:0000259" key="10">
    <source>
        <dbReference type="PROSITE" id="PS50850"/>
    </source>
</evidence>
<dbReference type="Pfam" id="PF07690">
    <property type="entry name" value="MFS_1"/>
    <property type="match status" value="1"/>
</dbReference>
<feature type="transmembrane region" description="Helical" evidence="9">
    <location>
        <begin position="346"/>
        <end position="367"/>
    </location>
</feature>
<feature type="transmembrane region" description="Helical" evidence="9">
    <location>
        <begin position="248"/>
        <end position="271"/>
    </location>
</feature>
<feature type="transmembrane region" description="Helical" evidence="9">
    <location>
        <begin position="27"/>
        <end position="44"/>
    </location>
</feature>
<evidence type="ECO:0000313" key="12">
    <source>
        <dbReference type="Proteomes" id="UP001214441"/>
    </source>
</evidence>
<evidence type="ECO:0000256" key="6">
    <source>
        <dbReference type="ARBA" id="ARBA00023136"/>
    </source>
</evidence>
<proteinExistence type="predicted"/>
<keyword evidence="6 9" id="KW-0472">Membrane</keyword>
<evidence type="ECO:0000256" key="4">
    <source>
        <dbReference type="ARBA" id="ARBA00022692"/>
    </source>
</evidence>
<keyword evidence="7" id="KW-0046">Antibiotic resistance</keyword>
<feature type="transmembrane region" description="Helical" evidence="9">
    <location>
        <begin position="283"/>
        <end position="302"/>
    </location>
</feature>
<evidence type="ECO:0000256" key="1">
    <source>
        <dbReference type="ARBA" id="ARBA00004651"/>
    </source>
</evidence>
<evidence type="ECO:0000256" key="7">
    <source>
        <dbReference type="ARBA" id="ARBA00023251"/>
    </source>
</evidence>
<feature type="region of interest" description="Disordered" evidence="8">
    <location>
        <begin position="452"/>
        <end position="473"/>
    </location>
</feature>